<dbReference type="EMBL" id="AM292320">
    <property type="protein sequence ID" value="CAL23079.2"/>
    <property type="molecule type" value="Genomic_DNA"/>
</dbReference>
<feature type="transmembrane region" description="Helical" evidence="1">
    <location>
        <begin position="59"/>
        <end position="80"/>
    </location>
</feature>
<sequence>MLYGGEMVFAGGVGLLASLYLALGGSVVVMVFLIISFTVMVMFVLLLSDYFFWGVMMGLLYLGGMMVLFSYAAMLLGGVAGMGETSWGYKEMGGGLALAVTPLLVGGFQFPSMGGGGGMVGGATQLWLYSSFFLLAAAVVLVVVLLVCLHLCAEGWS</sequence>
<feature type="transmembrane region" description="Helical" evidence="1">
    <location>
        <begin position="92"/>
        <end position="112"/>
    </location>
</feature>
<dbReference type="AlphaFoldDB" id="A7WL66"/>
<feature type="transmembrane region" description="Helical" evidence="1">
    <location>
        <begin position="132"/>
        <end position="153"/>
    </location>
</feature>
<accession>A7WL66</accession>
<keyword evidence="1" id="KW-0812">Transmembrane</keyword>
<geneLocation type="mitochondrion" evidence="2"/>
<protein>
    <submittedName>
        <fullName evidence="2">NADH dehydrogenase subunit 6</fullName>
    </submittedName>
</protein>
<organism evidence="2">
    <name type="scientific">Phallusia mammillata</name>
    <dbReference type="NCBI Taxonomy" id="59560"/>
    <lineage>
        <taxon>Eukaryota</taxon>
        <taxon>Metazoa</taxon>
        <taxon>Chordata</taxon>
        <taxon>Tunicata</taxon>
        <taxon>Ascidiacea</taxon>
        <taxon>Phlebobranchia</taxon>
        <taxon>Ascidiidae</taxon>
        <taxon>Phallusia</taxon>
    </lineage>
</organism>
<keyword evidence="2" id="KW-0496">Mitochondrion</keyword>
<proteinExistence type="predicted"/>
<gene>
    <name evidence="2" type="primary">nad6</name>
</gene>
<keyword evidence="1" id="KW-1133">Transmembrane helix</keyword>
<keyword evidence="1" id="KW-0472">Membrane</keyword>
<reference evidence="2" key="1">
    <citation type="journal article" date="2007" name="BMC Evol. Biol.">
        <title>The mitochondrial genome of Phallusia mammillata and Phallusia fumigata (Tunicata, Ascidiacea): high genome plasticity at intra-genus level.</title>
        <authorList>
            <person name="Iannelli F."/>
            <person name="Griggio F."/>
            <person name="Pesole G."/>
            <person name="Gissi C."/>
        </authorList>
    </citation>
    <scope>NUCLEOTIDE SEQUENCE</scope>
    <source>
        <tissue evidence="2">Muscle</tissue>
    </source>
</reference>
<name>A7WL66_9ASCI</name>
<evidence type="ECO:0000256" key="1">
    <source>
        <dbReference type="SAM" id="Phobius"/>
    </source>
</evidence>
<evidence type="ECO:0000313" key="2">
    <source>
        <dbReference type="EMBL" id="CAL23079.2"/>
    </source>
</evidence>